<organism evidence="1 2">
    <name type="scientific">Aspergillus melleus</name>
    <dbReference type="NCBI Taxonomy" id="138277"/>
    <lineage>
        <taxon>Eukaryota</taxon>
        <taxon>Fungi</taxon>
        <taxon>Dikarya</taxon>
        <taxon>Ascomycota</taxon>
        <taxon>Pezizomycotina</taxon>
        <taxon>Eurotiomycetes</taxon>
        <taxon>Eurotiomycetidae</taxon>
        <taxon>Eurotiales</taxon>
        <taxon>Aspergillaceae</taxon>
        <taxon>Aspergillus</taxon>
        <taxon>Aspergillus subgen. Circumdati</taxon>
    </lineage>
</organism>
<evidence type="ECO:0000313" key="1">
    <source>
        <dbReference type="EMBL" id="KAK1140439.1"/>
    </source>
</evidence>
<keyword evidence="2" id="KW-1185">Reference proteome</keyword>
<accession>A0ACC3ARV8</accession>
<dbReference type="EMBL" id="JAOPJF010000083">
    <property type="protein sequence ID" value="KAK1140439.1"/>
    <property type="molecule type" value="Genomic_DNA"/>
</dbReference>
<comment type="caution">
    <text evidence="1">The sequence shown here is derived from an EMBL/GenBank/DDBJ whole genome shotgun (WGS) entry which is preliminary data.</text>
</comment>
<gene>
    <name evidence="1" type="ORF">N8T08_010385</name>
</gene>
<protein>
    <submittedName>
        <fullName evidence="1">Uncharacterized protein</fullName>
    </submittedName>
</protein>
<name>A0ACC3ARV8_9EURO</name>
<reference evidence="1 2" key="1">
    <citation type="journal article" date="2023" name="ACS Omega">
        <title>Identification of the Neoaspergillic Acid Biosynthesis Gene Cluster by Establishing an In Vitro CRISPR-Ribonucleoprotein Genetic System in Aspergillus melleus.</title>
        <authorList>
            <person name="Yuan B."/>
            <person name="Grau M.F."/>
            <person name="Murata R.M."/>
            <person name="Torok T."/>
            <person name="Venkateswaran K."/>
            <person name="Stajich J.E."/>
            <person name="Wang C.C.C."/>
        </authorList>
    </citation>
    <scope>NUCLEOTIDE SEQUENCE [LARGE SCALE GENOMIC DNA]</scope>
    <source>
        <strain evidence="1 2">IMV 1140</strain>
    </source>
</reference>
<sequence length="263" mass="30673">MDFTDPFSHDHHTTLFSPPDPSAGSNFVYDFNIRGTDHRHHRSHKVHRVDPYGQKEEEQAELVHDIVLGPADTLFPMIDESQKTQEKKHAQDKQMTKGITKTMDFTITDKTEEKRTKNQESKDSKEDKIYVRGLGNDEVVNNDVEQNGNDKTDQKIRMKKEEHGADNEIQHERKQRNEKDKADLRRRQEEVAKRQRLEDEITEIRPPIDLAEKKPKSGTTPKVDVKTKEAKETKEATKAKSKPRILMTRIKARFMKPVTELRK</sequence>
<dbReference type="Proteomes" id="UP001177260">
    <property type="component" value="Unassembled WGS sequence"/>
</dbReference>
<proteinExistence type="predicted"/>
<evidence type="ECO:0000313" key="2">
    <source>
        <dbReference type="Proteomes" id="UP001177260"/>
    </source>
</evidence>